<feature type="transmembrane region" description="Helical" evidence="17">
    <location>
        <begin position="89"/>
        <end position="112"/>
    </location>
</feature>
<evidence type="ECO:0000256" key="17">
    <source>
        <dbReference type="RuleBase" id="RU003403"/>
    </source>
</evidence>
<evidence type="ECO:0000256" key="16">
    <source>
        <dbReference type="ARBA" id="ARBA00049551"/>
    </source>
</evidence>
<dbReference type="AlphaFoldDB" id="A0A1B4WR74"/>
<evidence type="ECO:0000256" key="15">
    <source>
        <dbReference type="ARBA" id="ARBA00023136"/>
    </source>
</evidence>
<evidence type="ECO:0000256" key="8">
    <source>
        <dbReference type="ARBA" id="ARBA00022792"/>
    </source>
</evidence>
<dbReference type="GO" id="GO:0008137">
    <property type="term" value="F:NADH dehydrogenase (ubiquinone) activity"/>
    <property type="evidence" value="ECO:0007669"/>
    <property type="project" value="UniProtKB-EC"/>
</dbReference>
<feature type="transmembrane region" description="Helical" evidence="17">
    <location>
        <begin position="63"/>
        <end position="82"/>
    </location>
</feature>
<dbReference type="EMBL" id="AP014557">
    <property type="protein sequence ID" value="BAV25033.1"/>
    <property type="molecule type" value="Genomic_DNA"/>
</dbReference>
<dbReference type="GO" id="GO:0006120">
    <property type="term" value="P:mitochondrial electron transport, NADH to ubiquinone"/>
    <property type="evidence" value="ECO:0007669"/>
    <property type="project" value="InterPro"/>
</dbReference>
<dbReference type="EC" id="7.1.1.2" evidence="3 17"/>
<feature type="transmembrane region" description="Helical" evidence="17">
    <location>
        <begin position="6"/>
        <end position="27"/>
    </location>
</feature>
<evidence type="ECO:0000256" key="5">
    <source>
        <dbReference type="ARBA" id="ARBA00022448"/>
    </source>
</evidence>
<evidence type="ECO:0000256" key="3">
    <source>
        <dbReference type="ARBA" id="ARBA00012944"/>
    </source>
</evidence>
<dbReference type="InterPro" id="IPR003917">
    <property type="entry name" value="NADH_UbQ_OxRdtase_chain2"/>
</dbReference>
<gene>
    <name evidence="19" type="primary">ND2</name>
</gene>
<reference evidence="19" key="1">
    <citation type="journal article" date="2017" name="Mar. Genomics">
        <title>Updated mitochondrial phylogeny of Pteriomorph and Heterodont Bivalvia, including deep-sea chemosymbiotic Bathymodiolus mussels, vesicomyid clams and the thyasirid clam Conchocele cf. bisecta.</title>
        <authorList>
            <person name="Ozawa G."/>
            <person name="Shimamura S."/>
            <person name="Takaki Y."/>
            <person name="Yokobori S."/>
            <person name="Ohara Y."/>
            <person name="Takishita K."/>
            <person name="Maruyama T."/>
            <person name="Fujikura K."/>
            <person name="Yoshida T."/>
        </authorList>
    </citation>
    <scope>NUCLEOTIDE SEQUENCE</scope>
</reference>
<keyword evidence="9 17" id="KW-1278">Translocase</keyword>
<keyword evidence="6 17" id="KW-0679">Respiratory chain</keyword>
<comment type="catalytic activity">
    <reaction evidence="16 17">
        <text>a ubiquinone + NADH + 5 H(+)(in) = a ubiquinol + NAD(+) + 4 H(+)(out)</text>
        <dbReference type="Rhea" id="RHEA:29091"/>
        <dbReference type="Rhea" id="RHEA-COMP:9565"/>
        <dbReference type="Rhea" id="RHEA-COMP:9566"/>
        <dbReference type="ChEBI" id="CHEBI:15378"/>
        <dbReference type="ChEBI" id="CHEBI:16389"/>
        <dbReference type="ChEBI" id="CHEBI:17976"/>
        <dbReference type="ChEBI" id="CHEBI:57540"/>
        <dbReference type="ChEBI" id="CHEBI:57945"/>
        <dbReference type="EC" id="7.1.1.2"/>
    </reaction>
</comment>
<evidence type="ECO:0000256" key="1">
    <source>
        <dbReference type="ARBA" id="ARBA00004448"/>
    </source>
</evidence>
<feature type="transmembrane region" description="Helical" evidence="17">
    <location>
        <begin position="32"/>
        <end position="51"/>
    </location>
</feature>
<accession>A0A1B4WR74</accession>
<feature type="transmembrane region" description="Helical" evidence="17">
    <location>
        <begin position="203"/>
        <end position="225"/>
    </location>
</feature>
<evidence type="ECO:0000256" key="10">
    <source>
        <dbReference type="ARBA" id="ARBA00022982"/>
    </source>
</evidence>
<comment type="similarity">
    <text evidence="2 17">Belongs to the complex I subunit 2 family.</text>
</comment>
<evidence type="ECO:0000256" key="14">
    <source>
        <dbReference type="ARBA" id="ARBA00023128"/>
    </source>
</evidence>
<evidence type="ECO:0000256" key="2">
    <source>
        <dbReference type="ARBA" id="ARBA00007012"/>
    </source>
</evidence>
<keyword evidence="15 17" id="KW-0472">Membrane</keyword>
<keyword evidence="12 17" id="KW-0520">NAD</keyword>
<feature type="transmembrane region" description="Helical" evidence="17">
    <location>
        <begin position="177"/>
        <end position="196"/>
    </location>
</feature>
<evidence type="ECO:0000256" key="11">
    <source>
        <dbReference type="ARBA" id="ARBA00022989"/>
    </source>
</evidence>
<dbReference type="PRINTS" id="PR01436">
    <property type="entry name" value="NADHDHGNASE2"/>
</dbReference>
<evidence type="ECO:0000313" key="19">
    <source>
        <dbReference type="EMBL" id="BAV25033.1"/>
    </source>
</evidence>
<keyword evidence="5" id="KW-0813">Transport</keyword>
<organism evidence="19">
    <name type="scientific">Abyssogena phaseoliformis</name>
    <dbReference type="NCBI Taxonomy" id="1871145"/>
    <lineage>
        <taxon>Eukaryota</taxon>
        <taxon>Metazoa</taxon>
        <taxon>Spiralia</taxon>
        <taxon>Lophotrochozoa</taxon>
        <taxon>Mollusca</taxon>
        <taxon>Bivalvia</taxon>
        <taxon>Autobranchia</taxon>
        <taxon>Heteroconchia</taxon>
        <taxon>Euheterodonta</taxon>
        <taxon>Imparidentia</taxon>
        <taxon>Neoheterodontei</taxon>
        <taxon>Venerida</taxon>
        <taxon>Glossoidea</taxon>
        <taxon>Vesicomyidae</taxon>
        <taxon>Abyssogena</taxon>
    </lineage>
</organism>
<comment type="function">
    <text evidence="17">Core subunit of the mitochondrial membrane respiratory chain NADH dehydrogenase (Complex I) which catalyzes electron transfer from NADH through the respiratory chain, using ubiquinone as an electron acceptor. Essential for the catalytic activity and assembly of complex I.</text>
</comment>
<evidence type="ECO:0000259" key="18">
    <source>
        <dbReference type="Pfam" id="PF00361"/>
    </source>
</evidence>
<dbReference type="InterPro" id="IPR001750">
    <property type="entry name" value="ND/Mrp_TM"/>
</dbReference>
<dbReference type="Pfam" id="PF00361">
    <property type="entry name" value="Proton_antipo_M"/>
    <property type="match status" value="1"/>
</dbReference>
<feature type="transmembrane region" description="Helical" evidence="17">
    <location>
        <begin position="152"/>
        <end position="171"/>
    </location>
</feature>
<evidence type="ECO:0000256" key="12">
    <source>
        <dbReference type="ARBA" id="ARBA00023027"/>
    </source>
</evidence>
<keyword evidence="8 17" id="KW-0999">Mitochondrion inner membrane</keyword>
<feature type="domain" description="NADH:quinone oxidoreductase/Mrp antiporter transmembrane" evidence="18">
    <location>
        <begin position="31"/>
        <end position="282"/>
    </location>
</feature>
<evidence type="ECO:0000256" key="6">
    <source>
        <dbReference type="ARBA" id="ARBA00022660"/>
    </source>
</evidence>
<keyword evidence="14 17" id="KW-0496">Mitochondrion</keyword>
<keyword evidence="11 17" id="KW-1133">Transmembrane helix</keyword>
<feature type="transmembrane region" description="Helical" evidence="17">
    <location>
        <begin position="237"/>
        <end position="255"/>
    </location>
</feature>
<protein>
    <recommendedName>
        <fullName evidence="4 17">NADH-ubiquinone oxidoreductase chain 2</fullName>
        <ecNumber evidence="3 17">7.1.1.2</ecNumber>
    </recommendedName>
</protein>
<sequence length="343" mass="38538">MLIGWFVPMAVIVSGYIMVGGIFVCVYSVGLLGMWVGMELSFFGAVGVLGGSSVEEVEGVQKYFIIQVFSSIFLLIGFLLVINFYKGGWLVEFIMVIGLMMKLGLFPFYFWIPSVMSVVSWVSCFVVSVVQKFNPIWILVNLMLESYLQQMIEFSACLTGLVGCIGGIGVLQFRVLLAFSSMVHLGYMIFMCLVGWDEFLTYMVLYFCLSFSLMMSLWVCGIYSFLDLMKSNGGSDVDLFMISLYMFSFAGIPPLSGCFMKAVFLVSCWEVFPVGCVVLFLSSGVSLFYYSSFFTYLNLYWGSMLKWQFVKSSLADLKVFLFFVSVLLNVVLGFGLFLLIVII</sequence>
<keyword evidence="7 17" id="KW-0812">Transmembrane</keyword>
<geneLocation type="mitochondrion" evidence="19"/>
<evidence type="ECO:0000256" key="9">
    <source>
        <dbReference type="ARBA" id="ARBA00022967"/>
    </source>
</evidence>
<dbReference type="PANTHER" id="PTHR46552">
    <property type="entry name" value="NADH-UBIQUINONE OXIDOREDUCTASE CHAIN 2"/>
    <property type="match status" value="1"/>
</dbReference>
<proteinExistence type="inferred from homology"/>
<dbReference type="PANTHER" id="PTHR46552:SF1">
    <property type="entry name" value="NADH-UBIQUINONE OXIDOREDUCTASE CHAIN 2"/>
    <property type="match status" value="1"/>
</dbReference>
<evidence type="ECO:0000256" key="13">
    <source>
        <dbReference type="ARBA" id="ARBA00023075"/>
    </source>
</evidence>
<keyword evidence="13 17" id="KW-0830">Ubiquinone</keyword>
<keyword evidence="10 17" id="KW-0249">Electron transport</keyword>
<feature type="transmembrane region" description="Helical" evidence="17">
    <location>
        <begin position="319"/>
        <end position="342"/>
    </location>
</feature>
<name>A0A1B4WR74_9BIVA</name>
<dbReference type="InterPro" id="IPR050175">
    <property type="entry name" value="Complex_I_Subunit_2"/>
</dbReference>
<evidence type="ECO:0000256" key="4">
    <source>
        <dbReference type="ARBA" id="ARBA00021008"/>
    </source>
</evidence>
<feature type="transmembrane region" description="Helical" evidence="17">
    <location>
        <begin position="118"/>
        <end position="140"/>
    </location>
</feature>
<dbReference type="GO" id="GO:0005743">
    <property type="term" value="C:mitochondrial inner membrane"/>
    <property type="evidence" value="ECO:0007669"/>
    <property type="project" value="UniProtKB-SubCell"/>
</dbReference>
<comment type="subcellular location">
    <subcellularLocation>
        <location evidence="1 17">Mitochondrion inner membrane</location>
        <topology evidence="1 17">Multi-pass membrane protein</topology>
    </subcellularLocation>
</comment>
<evidence type="ECO:0000256" key="7">
    <source>
        <dbReference type="ARBA" id="ARBA00022692"/>
    </source>
</evidence>